<dbReference type="EMBL" id="CP101751">
    <property type="protein sequence ID" value="UUC45129.1"/>
    <property type="molecule type" value="Genomic_DNA"/>
</dbReference>
<proteinExistence type="predicted"/>
<evidence type="ECO:0000313" key="2">
    <source>
        <dbReference type="Proteomes" id="UP001059844"/>
    </source>
</evidence>
<sequence>MAIEDLDESLGILQRNELDQEDNPTTYQPRHLYKLSAYKNQIYGDIWVAYASSTATETDPNAYTIFEAFIVGKVEDELKVIGTMMRHKNRSTMKVEGWKASIYNPSDLDIKKLGEFVATERYFEPSNRDNFSLEEYLKDK</sequence>
<keyword evidence="2" id="KW-1185">Reference proteome</keyword>
<name>A0ABY5IQU3_9FLAO</name>
<organism evidence="1 2">
    <name type="scientific">Flavobacterium cerinum</name>
    <dbReference type="NCBI Taxonomy" id="2502784"/>
    <lineage>
        <taxon>Bacteria</taxon>
        <taxon>Pseudomonadati</taxon>
        <taxon>Bacteroidota</taxon>
        <taxon>Flavobacteriia</taxon>
        <taxon>Flavobacteriales</taxon>
        <taxon>Flavobacteriaceae</taxon>
        <taxon>Flavobacterium</taxon>
    </lineage>
</organism>
<protein>
    <submittedName>
        <fullName evidence="1">Uncharacterized protein</fullName>
    </submittedName>
</protein>
<reference evidence="1" key="1">
    <citation type="submission" date="2022-07" db="EMBL/GenBank/DDBJ databases">
        <title>Isolation, identification, and degradation of a PFOSA degrading strain from sewage treatment plant.</title>
        <authorList>
            <person name="Zhang L."/>
            <person name="Huo Y."/>
        </authorList>
    </citation>
    <scope>NUCLEOTIDE SEQUENCE</scope>
    <source>
        <strain evidence="1">C1</strain>
    </source>
</reference>
<gene>
    <name evidence="1" type="ORF">NOX80_16080</name>
</gene>
<evidence type="ECO:0000313" key="1">
    <source>
        <dbReference type="EMBL" id="UUC45129.1"/>
    </source>
</evidence>
<dbReference type="Proteomes" id="UP001059844">
    <property type="component" value="Chromosome"/>
</dbReference>
<accession>A0ABY5IQU3</accession>
<dbReference type="RefSeq" id="WP_256550819.1">
    <property type="nucleotide sequence ID" value="NZ_CP101751.1"/>
</dbReference>